<evidence type="ECO:0000256" key="5">
    <source>
        <dbReference type="ARBA" id="ARBA00022801"/>
    </source>
</evidence>
<gene>
    <name evidence="9" type="ORF">GCM10010468_23830</name>
</gene>
<keyword evidence="3" id="KW-0858">Xylan degradation</keyword>
<evidence type="ECO:0000313" key="9">
    <source>
        <dbReference type="EMBL" id="GAA3207529.1"/>
    </source>
</evidence>
<evidence type="ECO:0008006" key="11">
    <source>
        <dbReference type="Google" id="ProtNLM"/>
    </source>
</evidence>
<dbReference type="InterPro" id="IPR043595">
    <property type="entry name" value="FaeB/C/D"/>
</dbReference>
<evidence type="ECO:0000256" key="1">
    <source>
        <dbReference type="ARBA" id="ARBA00004613"/>
    </source>
</evidence>
<dbReference type="InterPro" id="IPR029058">
    <property type="entry name" value="AB_hydrolase_fold"/>
</dbReference>
<dbReference type="SUPFAM" id="SSF53474">
    <property type="entry name" value="alpha/beta-Hydrolases"/>
    <property type="match status" value="1"/>
</dbReference>
<keyword evidence="5" id="KW-0378">Hydrolase</keyword>
<sequence>MDLHRFPPSRALPALLLAGAVLSAVPASGAQAAAPAEDRLTVSVAGTPAYTLAGDLSSGAIAVLDNVATFETDKIQGGGTLPGSAGGQASVTFKIARNGSLKGTFTLADPGAGVEITAAVDGGVTTPAEATVRWEGQASVRRAAGTTRQRVTVTVQDRRPDPGDHAIRITHAGQARNAILRLPDDYDGTARPVLFHFPGLGESPGIAEYYGRMSDYAQTRGFIMITPEHYGIGWQGVLAGTPSPALDDPGFVNRLQDILVQRFNADPERLYASGMSNGGFFTSKMACENRRFAAYVPVSGQLTDQAARDACHPGRPVPIVLIHGDGDFVVPYGQAPDSARFWARNNGCAATTTDTNLPDKAPGDNTTVVRHDYTGCPATAPVILYEIKGGGHNWPGGTPFLGPFLGGTTYDIDANAVIWDFVSRYRLR</sequence>
<comment type="caution">
    <text evidence="9">The sequence shown here is derived from an EMBL/GenBank/DDBJ whole genome shotgun (WGS) entry which is preliminary data.</text>
</comment>
<dbReference type="PANTHER" id="PTHR38050:SF2">
    <property type="entry name" value="FERULOYL ESTERASE C-RELATED"/>
    <property type="match status" value="1"/>
</dbReference>
<evidence type="ECO:0000256" key="3">
    <source>
        <dbReference type="ARBA" id="ARBA00022651"/>
    </source>
</evidence>
<comment type="subcellular location">
    <subcellularLocation>
        <location evidence="1">Secreted</location>
    </subcellularLocation>
</comment>
<organism evidence="9 10">
    <name type="scientific">Actinocorallia longicatena</name>
    <dbReference type="NCBI Taxonomy" id="111803"/>
    <lineage>
        <taxon>Bacteria</taxon>
        <taxon>Bacillati</taxon>
        <taxon>Actinomycetota</taxon>
        <taxon>Actinomycetes</taxon>
        <taxon>Streptosporangiales</taxon>
        <taxon>Thermomonosporaceae</taxon>
        <taxon>Actinocorallia</taxon>
    </lineage>
</organism>
<dbReference type="Proteomes" id="UP001501237">
    <property type="component" value="Unassembled WGS sequence"/>
</dbReference>
<dbReference type="Gene3D" id="3.40.50.1820">
    <property type="entry name" value="alpha/beta hydrolase"/>
    <property type="match status" value="1"/>
</dbReference>
<evidence type="ECO:0000256" key="6">
    <source>
        <dbReference type="ARBA" id="ARBA00023277"/>
    </source>
</evidence>
<keyword evidence="6" id="KW-0119">Carbohydrate metabolism</keyword>
<evidence type="ECO:0000313" key="10">
    <source>
        <dbReference type="Proteomes" id="UP001501237"/>
    </source>
</evidence>
<evidence type="ECO:0000256" key="7">
    <source>
        <dbReference type="ARBA" id="ARBA00023326"/>
    </source>
</evidence>
<dbReference type="PANTHER" id="PTHR38050">
    <property type="match status" value="1"/>
</dbReference>
<dbReference type="RefSeq" id="WP_344826222.1">
    <property type="nucleotide sequence ID" value="NZ_BAAAUV010000005.1"/>
</dbReference>
<reference evidence="10" key="1">
    <citation type="journal article" date="2019" name="Int. J. Syst. Evol. Microbiol.">
        <title>The Global Catalogue of Microorganisms (GCM) 10K type strain sequencing project: providing services to taxonomists for standard genome sequencing and annotation.</title>
        <authorList>
            <consortium name="The Broad Institute Genomics Platform"/>
            <consortium name="The Broad Institute Genome Sequencing Center for Infectious Disease"/>
            <person name="Wu L."/>
            <person name="Ma J."/>
        </authorList>
    </citation>
    <scope>NUCLEOTIDE SEQUENCE [LARGE SCALE GENOMIC DNA]</scope>
    <source>
        <strain evidence="10">JCM 9377</strain>
    </source>
</reference>
<name>A0ABP6Q7S6_9ACTN</name>
<feature type="signal peptide" evidence="8">
    <location>
        <begin position="1"/>
        <end position="32"/>
    </location>
</feature>
<feature type="chain" id="PRO_5046340364" description="Poly(3-hydroxybutyrate) depolymerase" evidence="8">
    <location>
        <begin position="33"/>
        <end position="428"/>
    </location>
</feature>
<evidence type="ECO:0000256" key="2">
    <source>
        <dbReference type="ARBA" id="ARBA00022525"/>
    </source>
</evidence>
<keyword evidence="4 8" id="KW-0732">Signal</keyword>
<keyword evidence="7" id="KW-0624">Polysaccharide degradation</keyword>
<dbReference type="EMBL" id="BAAAUV010000005">
    <property type="protein sequence ID" value="GAA3207529.1"/>
    <property type="molecule type" value="Genomic_DNA"/>
</dbReference>
<evidence type="ECO:0000256" key="4">
    <source>
        <dbReference type="ARBA" id="ARBA00022729"/>
    </source>
</evidence>
<keyword evidence="2" id="KW-0964">Secreted</keyword>
<evidence type="ECO:0000256" key="8">
    <source>
        <dbReference type="SAM" id="SignalP"/>
    </source>
</evidence>
<accession>A0ABP6Q7S6</accession>
<protein>
    <recommendedName>
        <fullName evidence="11">Poly(3-hydroxybutyrate) depolymerase</fullName>
    </recommendedName>
</protein>
<keyword evidence="10" id="KW-1185">Reference proteome</keyword>
<proteinExistence type="predicted"/>